<keyword evidence="4" id="KW-0378">Hydrolase</keyword>
<dbReference type="PROSITE" id="PS51257">
    <property type="entry name" value="PROKAR_LIPOPROTEIN"/>
    <property type="match status" value="1"/>
</dbReference>
<keyword evidence="4" id="KW-0540">Nuclease</keyword>
<keyword evidence="2" id="KW-0732">Signal</keyword>
<name>A0A5P2C5I3_STRVZ</name>
<dbReference type="GO" id="GO:0004519">
    <property type="term" value="F:endonuclease activity"/>
    <property type="evidence" value="ECO:0007669"/>
    <property type="project" value="UniProtKB-KW"/>
</dbReference>
<dbReference type="RefSeq" id="WP_150219759.1">
    <property type="nucleotide sequence ID" value="NZ_CP029192.1"/>
</dbReference>
<feature type="region of interest" description="Disordered" evidence="1">
    <location>
        <begin position="27"/>
        <end position="55"/>
    </location>
</feature>
<dbReference type="EMBL" id="CP029192">
    <property type="protein sequence ID" value="QES37540.1"/>
    <property type="molecule type" value="Genomic_DNA"/>
</dbReference>
<dbReference type="AlphaFoldDB" id="A0A5P2C5I3"/>
<feature type="signal peptide" evidence="2">
    <location>
        <begin position="1"/>
        <end position="21"/>
    </location>
</feature>
<gene>
    <name evidence="4" type="ORF">DEJ48_32710</name>
</gene>
<keyword evidence="4" id="KW-0255">Endonuclease</keyword>
<feature type="chain" id="PRO_5025066064" evidence="2">
    <location>
        <begin position="22"/>
        <end position="240"/>
    </location>
</feature>
<evidence type="ECO:0000313" key="4">
    <source>
        <dbReference type="EMBL" id="QES37540.1"/>
    </source>
</evidence>
<organism evidence="4 5">
    <name type="scientific">Streptomyces venezuelae</name>
    <dbReference type="NCBI Taxonomy" id="54571"/>
    <lineage>
        <taxon>Bacteria</taxon>
        <taxon>Bacillati</taxon>
        <taxon>Actinomycetota</taxon>
        <taxon>Actinomycetes</taxon>
        <taxon>Kitasatosporales</taxon>
        <taxon>Streptomycetaceae</taxon>
        <taxon>Streptomyces</taxon>
    </lineage>
</organism>
<dbReference type="Proteomes" id="UP000322927">
    <property type="component" value="Chromosome"/>
</dbReference>
<protein>
    <submittedName>
        <fullName evidence="4">HNH endonuclease</fullName>
    </submittedName>
</protein>
<evidence type="ECO:0000259" key="3">
    <source>
        <dbReference type="Pfam" id="PF07510"/>
    </source>
</evidence>
<accession>A0A5P2C5I3</accession>
<evidence type="ECO:0000256" key="2">
    <source>
        <dbReference type="SAM" id="SignalP"/>
    </source>
</evidence>
<proteinExistence type="predicted"/>
<dbReference type="PANTHER" id="PTHR24094">
    <property type="entry name" value="SECRETED PROTEIN"/>
    <property type="match status" value="1"/>
</dbReference>
<dbReference type="PANTHER" id="PTHR24094:SF15">
    <property type="entry name" value="AMP-DEPENDENT SYNTHETASE_LIGASE DOMAIN-CONTAINING PROTEIN-RELATED"/>
    <property type="match status" value="1"/>
</dbReference>
<sequence length="240" mass="26660">MGRAAGTAAGAVLVLAAVATACTPPQLDRADARRTSRPPATAAPLASPGFPPTADRARDQLDRLTVAWGKNWQTYQRSEFGEGWSDETDAPGGRNGCDTRDDVLRRDLRDLREDARNPCAVLSGTLRDPYTGRELPYHYRRASQIQTDHVVALGAAWRAGAWAWTPDRRLTYANDLDVLLAADKETNYAKSSWTPDKWKPPRKEYWCEYGRRWTGIKAKYALTVTAPEKRALQELLATCG</sequence>
<dbReference type="Pfam" id="PF07510">
    <property type="entry name" value="GmrSD_C"/>
    <property type="match status" value="1"/>
</dbReference>
<reference evidence="4 5" key="1">
    <citation type="submission" date="2018-05" db="EMBL/GenBank/DDBJ databases">
        <title>Streptomyces venezuelae.</title>
        <authorList>
            <person name="Kim W."/>
            <person name="Lee N."/>
            <person name="Cho B.-K."/>
        </authorList>
    </citation>
    <scope>NUCLEOTIDE SEQUENCE [LARGE SCALE GENOMIC DNA]</scope>
    <source>
        <strain evidence="4 5">ATCC 14584</strain>
    </source>
</reference>
<feature type="domain" description="GmrSD restriction endonucleases C-terminal" evidence="3">
    <location>
        <begin position="98"/>
        <end position="234"/>
    </location>
</feature>
<feature type="compositionally biased region" description="Low complexity" evidence="1">
    <location>
        <begin position="37"/>
        <end position="48"/>
    </location>
</feature>
<evidence type="ECO:0000256" key="1">
    <source>
        <dbReference type="SAM" id="MobiDB-lite"/>
    </source>
</evidence>
<dbReference type="InterPro" id="IPR011089">
    <property type="entry name" value="GmrSD_C"/>
</dbReference>
<dbReference type="OrthoDB" id="5196645at2"/>
<evidence type="ECO:0000313" key="5">
    <source>
        <dbReference type="Proteomes" id="UP000322927"/>
    </source>
</evidence>